<dbReference type="PANTHER" id="PTHR48080">
    <property type="entry name" value="D-GALACTONATE DEHYDRATASE-RELATED"/>
    <property type="match status" value="1"/>
</dbReference>
<dbReference type="CDD" id="cd00308">
    <property type="entry name" value="enolase_like"/>
    <property type="match status" value="1"/>
</dbReference>
<dbReference type="InterPro" id="IPR013342">
    <property type="entry name" value="Mandelate_racemase_C"/>
</dbReference>
<dbReference type="InterPro" id="IPR013341">
    <property type="entry name" value="Mandelate_racemase_N_dom"/>
</dbReference>
<dbReference type="InterPro" id="IPR033977">
    <property type="entry name" value="Galactarate_dehydratase_2"/>
</dbReference>
<dbReference type="SFLD" id="SFLDF00162">
    <property type="entry name" value="galactarate_dehydratase_2"/>
    <property type="match status" value="1"/>
</dbReference>
<keyword evidence="5" id="KW-1185">Reference proteome</keyword>
<dbReference type="PANTHER" id="PTHR48080:SF3">
    <property type="entry name" value="ENOLASE SUPERFAMILY MEMBER DDB_G0284701"/>
    <property type="match status" value="1"/>
</dbReference>
<dbReference type="Gene3D" id="3.20.20.120">
    <property type="entry name" value="Enolase-like C-terminal domain"/>
    <property type="match status" value="1"/>
</dbReference>
<dbReference type="InterPro" id="IPR029017">
    <property type="entry name" value="Enolase-like_N"/>
</dbReference>
<proteinExistence type="inferred from homology"/>
<evidence type="ECO:0000313" key="5">
    <source>
        <dbReference type="Proteomes" id="UP001275436"/>
    </source>
</evidence>
<protein>
    <submittedName>
        <fullName evidence="4">Dipeptide epimerase</fullName>
    </submittedName>
</protein>
<dbReference type="SFLD" id="SFLDS00001">
    <property type="entry name" value="Enolase"/>
    <property type="match status" value="1"/>
</dbReference>
<dbReference type="InterPro" id="IPR034593">
    <property type="entry name" value="DgoD-like"/>
</dbReference>
<dbReference type="Pfam" id="PF13378">
    <property type="entry name" value="MR_MLE_C"/>
    <property type="match status" value="1"/>
</dbReference>
<comment type="caution">
    <text evidence="4">The sequence shown here is derived from an EMBL/GenBank/DDBJ whole genome shotgun (WGS) entry which is preliminary data.</text>
</comment>
<evidence type="ECO:0000256" key="2">
    <source>
        <dbReference type="ARBA" id="ARBA00022723"/>
    </source>
</evidence>
<dbReference type="SUPFAM" id="SSF51604">
    <property type="entry name" value="Enolase C-terminal domain-like"/>
    <property type="match status" value="1"/>
</dbReference>
<sequence length="392" mass="44500">MMKITDLELHAVGIPRHTGFVNKHVIVRIHTDEGLTGIGEMSDFSHLPLYSVDLHDLKQGLLSILLGKNPFDLMKINKELTDNFPETMYYYEKGSFIRNGIDNALHDLCAKYLDISVSDFLGGRVKEKIKVCYPIFRHRFLEEVESNLDVVRQKLNQGFDVFRLYVGKNLDADEEFLSRVKEEFGSRVRIKSYDFSHLLNWKDAHRAIKRLTKYDLGLEMIESPAPRNDFDGLYQLRLKTDYPISEHVWSFKQQQEMIKKDAIDIFNISPVFIGGLTSAKKAAYAAEVASKDIVLGTTQELSVGTAAMAHLGCSLTNINHTSDPTGPELYVGDVVQNRVTYKDGYLYAPDRTVKGLGIELDESLLAKYQVPDLSWDNVSVHQLQDRTADTTS</sequence>
<dbReference type="SMART" id="SM00922">
    <property type="entry name" value="MR_MLE"/>
    <property type="match status" value="1"/>
</dbReference>
<evidence type="ECO:0000259" key="3">
    <source>
        <dbReference type="SMART" id="SM00922"/>
    </source>
</evidence>
<dbReference type="SFLD" id="SFLDG00309">
    <property type="entry name" value="galactarate_dehydratase"/>
    <property type="match status" value="1"/>
</dbReference>
<dbReference type="Pfam" id="PF02746">
    <property type="entry name" value="MR_MLE_N"/>
    <property type="match status" value="1"/>
</dbReference>
<keyword evidence="2" id="KW-0479">Metal-binding</keyword>
<name>A0ABQ5TN92_9BACI</name>
<comment type="similarity">
    <text evidence="1">Belongs to the mandelate racemase/muconate lactonizing enzyme family.</text>
</comment>
<gene>
    <name evidence="4" type="primary">ykfB_1</name>
    <name evidence="4" type="ORF">MACH08_33140</name>
</gene>
<organism evidence="4 5">
    <name type="scientific">Oceanobacillus kimchii</name>
    <dbReference type="NCBI Taxonomy" id="746691"/>
    <lineage>
        <taxon>Bacteria</taxon>
        <taxon>Bacillati</taxon>
        <taxon>Bacillota</taxon>
        <taxon>Bacilli</taxon>
        <taxon>Bacillales</taxon>
        <taxon>Bacillaceae</taxon>
        <taxon>Oceanobacillus</taxon>
    </lineage>
</organism>
<dbReference type="Proteomes" id="UP001275436">
    <property type="component" value="Unassembled WGS sequence"/>
</dbReference>
<evidence type="ECO:0000256" key="1">
    <source>
        <dbReference type="ARBA" id="ARBA00008031"/>
    </source>
</evidence>
<dbReference type="InterPro" id="IPR036849">
    <property type="entry name" value="Enolase-like_C_sf"/>
</dbReference>
<dbReference type="Gene3D" id="3.30.390.10">
    <property type="entry name" value="Enolase-like, N-terminal domain"/>
    <property type="match status" value="1"/>
</dbReference>
<dbReference type="SUPFAM" id="SSF54826">
    <property type="entry name" value="Enolase N-terminal domain-like"/>
    <property type="match status" value="1"/>
</dbReference>
<accession>A0ABQ5TN92</accession>
<dbReference type="InterPro" id="IPR029065">
    <property type="entry name" value="Enolase_C-like"/>
</dbReference>
<dbReference type="EMBL" id="BSKO01000001">
    <property type="protein sequence ID" value="GLO67530.1"/>
    <property type="molecule type" value="Genomic_DNA"/>
</dbReference>
<evidence type="ECO:0000313" key="4">
    <source>
        <dbReference type="EMBL" id="GLO67530.1"/>
    </source>
</evidence>
<reference evidence="4 5" key="1">
    <citation type="submission" date="2023-02" db="EMBL/GenBank/DDBJ databases">
        <title>Oceanobacillus kimchii IFOP_LL358 isolated form Alexandrium catenella lab strain.</title>
        <authorList>
            <person name="Gajardo G."/>
            <person name="Ueki S."/>
            <person name="Maruyama F."/>
        </authorList>
    </citation>
    <scope>NUCLEOTIDE SEQUENCE [LARGE SCALE GENOMIC DNA]</scope>
    <source>
        <strain evidence="4 5">IFOP_LL358</strain>
    </source>
</reference>
<feature type="domain" description="Mandelate racemase/muconate lactonizing enzyme C-terminal" evidence="3">
    <location>
        <begin position="144"/>
        <end position="243"/>
    </location>
</feature>